<evidence type="ECO:0000256" key="2">
    <source>
        <dbReference type="ARBA" id="ARBA00019066"/>
    </source>
</evidence>
<evidence type="ECO:0000313" key="5">
    <source>
        <dbReference type="Proteomes" id="UP000027153"/>
    </source>
</evidence>
<gene>
    <name evidence="4" type="ORF">ANME2D_00646</name>
</gene>
<reference evidence="4 5" key="1">
    <citation type="journal article" date="2013" name="Nature">
        <title>Anaerobic oxidation of methane coupled to nitrate reduction in a novel archaeal lineage.</title>
        <authorList>
            <person name="Haroon M.F."/>
            <person name="Hu S."/>
            <person name="Shi Y."/>
            <person name="Imelfort M."/>
            <person name="Keller J."/>
            <person name="Hugenholtz P."/>
            <person name="Yuan Z."/>
            <person name="Tyson G.W."/>
        </authorList>
    </citation>
    <scope>NUCLEOTIDE SEQUENCE [LARGE SCALE GENOMIC DNA]</scope>
    <source>
        <strain evidence="4 5">ANME-2d</strain>
    </source>
</reference>
<proteinExistence type="predicted"/>
<comment type="pathway">
    <text evidence="1">Biopolymer metabolism; poly-(R)-3-hydroxybutanoate biosynthesis.</text>
</comment>
<dbReference type="Pfam" id="PF09712">
    <property type="entry name" value="PHA_synth_III_E"/>
    <property type="match status" value="1"/>
</dbReference>
<keyword evidence="3" id="KW-0583">PHB biosynthesis</keyword>
<dbReference type="EMBL" id="JMIY01000001">
    <property type="protein sequence ID" value="KCZ73575.1"/>
    <property type="molecule type" value="Genomic_DNA"/>
</dbReference>
<dbReference type="UniPathway" id="UPA00917"/>
<protein>
    <recommendedName>
        <fullName evidence="2">Poly(3-hydroxyalkanoate) polymerase subunit PhaE</fullName>
    </recommendedName>
</protein>
<dbReference type="Proteomes" id="UP000027153">
    <property type="component" value="Unassembled WGS sequence"/>
</dbReference>
<accession>A0A062VEF3</accession>
<name>A0A062VEF3_9EURY</name>
<comment type="caution">
    <text evidence="4">The sequence shown here is derived from an EMBL/GenBank/DDBJ whole genome shotgun (WGS) entry which is preliminary data.</text>
</comment>
<dbReference type="RefSeq" id="WP_157833925.1">
    <property type="nucleotide sequence ID" value="NZ_JMIY01000001.1"/>
</dbReference>
<evidence type="ECO:0000256" key="3">
    <source>
        <dbReference type="ARBA" id="ARBA00022752"/>
    </source>
</evidence>
<dbReference type="OrthoDB" id="8049at2157"/>
<dbReference type="GO" id="GO:0042619">
    <property type="term" value="P:poly-hydroxybutyrate biosynthetic process"/>
    <property type="evidence" value="ECO:0007669"/>
    <property type="project" value="UniProtKB-KW"/>
</dbReference>
<evidence type="ECO:0000256" key="1">
    <source>
        <dbReference type="ARBA" id="ARBA00004683"/>
    </source>
</evidence>
<keyword evidence="5" id="KW-1185">Reference proteome</keyword>
<sequence>MDEATPQSSKPGLDMDDRSSFEYTHEVFDLWLKTYEATTGRLLEIPAVGPARERIEKLAKNASVSVNLYSAWMESVINFQNVFMEAMRRMGEKMLVGAKGEIIPDQYKDFYSIWIETYSETFKEFFKTSHFSSDMGTFISYYMEFMKNNREMLEENYLKPLNFIPTKSEIDDINYEVYSLKKTEKDLASQVKKLSESTRDLPTKADIDSINQELQSLRRAVDDLIRRTGGGGK</sequence>
<organism evidence="4 5">
    <name type="scientific">Candidatus Methanoperedens nitratireducens</name>
    <dbReference type="NCBI Taxonomy" id="1392998"/>
    <lineage>
        <taxon>Archaea</taxon>
        <taxon>Methanobacteriati</taxon>
        <taxon>Methanobacteriota</taxon>
        <taxon>Stenosarchaea group</taxon>
        <taxon>Methanomicrobia</taxon>
        <taxon>Methanosarcinales</taxon>
        <taxon>ANME-2 cluster</taxon>
        <taxon>Candidatus Methanoperedentaceae</taxon>
        <taxon>Candidatus Methanoperedens</taxon>
    </lineage>
</organism>
<dbReference type="AlphaFoldDB" id="A0A062VEF3"/>
<dbReference type="InterPro" id="IPR010123">
    <property type="entry name" value="PHA_synth_III_E"/>
</dbReference>
<evidence type="ECO:0000313" key="4">
    <source>
        <dbReference type="EMBL" id="KCZ73575.1"/>
    </source>
</evidence>